<proteinExistence type="predicted"/>
<evidence type="ECO:0000256" key="1">
    <source>
        <dbReference type="SAM" id="Phobius"/>
    </source>
</evidence>
<dbReference type="Pfam" id="PF07786">
    <property type="entry name" value="HGSNAT_cat"/>
    <property type="match status" value="1"/>
</dbReference>
<sequence>MFLEGAVRDNRIKADDFGAGIARFTKKRKERFWELDFLRGLCVVLMVFDHFMFNMMDVLPVVNEFFGTTLGRELSKYALVYWKGDFRNTVRFFVICTFFVLCGISCTLSKSNFKRGFLLALCALGITGVTGVIESYYEGFIVRFGVLHMLAAAVLMYAVVDLLARLALLPVKGAKAKKIAETALGYLPALTGFVLLCVYLTCYGTFSCKEGYPFFYSTVMPSSDKNQSAVWAIFVYVKHYQFDSADYFPILPWATMVLLGSAIGRAVYHTPAKYAFRPLDGSWNNGVCFLGRHTAIIYLSHMVVIPVITILAVALYSLFV</sequence>
<keyword evidence="1" id="KW-0472">Membrane</keyword>
<feature type="transmembrane region" description="Helical" evidence="1">
    <location>
        <begin position="295"/>
        <end position="319"/>
    </location>
</feature>
<dbReference type="Proteomes" id="UP000291269">
    <property type="component" value="Unassembled WGS sequence"/>
</dbReference>
<feature type="transmembrane region" description="Helical" evidence="1">
    <location>
        <begin position="116"/>
        <end position="137"/>
    </location>
</feature>
<organism evidence="3 4">
    <name type="scientific">Candidatus Borkfalkia ceftriaxoniphila</name>
    <dbReference type="NCBI Taxonomy" id="2508949"/>
    <lineage>
        <taxon>Bacteria</taxon>
        <taxon>Bacillati</taxon>
        <taxon>Bacillota</taxon>
        <taxon>Clostridia</taxon>
        <taxon>Christensenellales</taxon>
        <taxon>Christensenellaceae</taxon>
        <taxon>Candidatus Borkfalkia</taxon>
    </lineage>
</organism>
<keyword evidence="4" id="KW-1185">Reference proteome</keyword>
<keyword evidence="1" id="KW-0812">Transmembrane</keyword>
<evidence type="ECO:0000313" key="3">
    <source>
        <dbReference type="EMBL" id="RXZ61087.1"/>
    </source>
</evidence>
<protein>
    <submittedName>
        <fullName evidence="3">DUF1624 domain-containing protein</fullName>
    </submittedName>
</protein>
<dbReference type="OrthoDB" id="9807591at2"/>
<feature type="transmembrane region" description="Helical" evidence="1">
    <location>
        <begin position="183"/>
        <end position="206"/>
    </location>
</feature>
<name>A0A4Q2KAS8_9FIRM</name>
<feature type="transmembrane region" description="Helical" evidence="1">
    <location>
        <begin position="37"/>
        <end position="56"/>
    </location>
</feature>
<feature type="transmembrane region" description="Helical" evidence="1">
    <location>
        <begin position="250"/>
        <end position="268"/>
    </location>
</feature>
<evidence type="ECO:0000313" key="4">
    <source>
        <dbReference type="Proteomes" id="UP000291269"/>
    </source>
</evidence>
<reference evidence="3 4" key="1">
    <citation type="journal article" date="2019" name="Gut">
        <title>Antibiotics-induced monodominance of a novel gut bacterial order.</title>
        <authorList>
            <person name="Hildebrand F."/>
            <person name="Moitinho-Silva L."/>
            <person name="Blasche S."/>
            <person name="Jahn M.T."/>
            <person name="Gossmann T.I."/>
            <person name="Heuerta-Cepas J."/>
            <person name="Hercog R."/>
            <person name="Luetge M."/>
            <person name="Bahram M."/>
            <person name="Pryszlak A."/>
            <person name="Alves R.J."/>
            <person name="Waszak S.M."/>
            <person name="Zhu A."/>
            <person name="Ye L."/>
            <person name="Costea P.I."/>
            <person name="Aalvink S."/>
            <person name="Belzer C."/>
            <person name="Forslund S.K."/>
            <person name="Sunagawa S."/>
            <person name="Hentschel U."/>
            <person name="Merten C."/>
            <person name="Patil K.R."/>
            <person name="Benes V."/>
            <person name="Bork P."/>
        </authorList>
    </citation>
    <scope>NUCLEOTIDE SEQUENCE [LARGE SCALE GENOMIC DNA]</scope>
    <source>
        <strain evidence="3 4">HDS1380</strain>
    </source>
</reference>
<dbReference type="AlphaFoldDB" id="A0A4Q2KAS8"/>
<comment type="caution">
    <text evidence="3">The sequence shown here is derived from an EMBL/GenBank/DDBJ whole genome shotgun (WGS) entry which is preliminary data.</text>
</comment>
<feature type="transmembrane region" description="Helical" evidence="1">
    <location>
        <begin position="90"/>
        <end position="109"/>
    </location>
</feature>
<evidence type="ECO:0000259" key="2">
    <source>
        <dbReference type="Pfam" id="PF07786"/>
    </source>
</evidence>
<dbReference type="InterPro" id="IPR012429">
    <property type="entry name" value="HGSNAT_cat"/>
</dbReference>
<keyword evidence="1" id="KW-1133">Transmembrane helix</keyword>
<feature type="domain" description="Heparan-alpha-glucosaminide N-acetyltransferase catalytic" evidence="2">
    <location>
        <begin position="31"/>
        <end position="302"/>
    </location>
</feature>
<dbReference type="EMBL" id="SDOZ01000002">
    <property type="protein sequence ID" value="RXZ61087.1"/>
    <property type="molecule type" value="Genomic_DNA"/>
</dbReference>
<accession>A0A4Q2KAS8</accession>
<feature type="transmembrane region" description="Helical" evidence="1">
    <location>
        <begin position="149"/>
        <end position="171"/>
    </location>
</feature>
<gene>
    <name evidence="3" type="ORF">ESZ91_01520</name>
</gene>